<evidence type="ECO:0000256" key="1">
    <source>
        <dbReference type="ARBA" id="ARBA00010641"/>
    </source>
</evidence>
<keyword evidence="3" id="KW-0731">Sigma factor</keyword>
<keyword evidence="2" id="KW-0805">Transcription regulation</keyword>
<keyword evidence="8" id="KW-1185">Reference proteome</keyword>
<dbReference type="Gene3D" id="1.10.1740.10">
    <property type="match status" value="1"/>
</dbReference>
<evidence type="ECO:0008006" key="9">
    <source>
        <dbReference type="Google" id="ProtNLM"/>
    </source>
</evidence>
<evidence type="ECO:0000313" key="8">
    <source>
        <dbReference type="Proteomes" id="UP000036958"/>
    </source>
</evidence>
<evidence type="ECO:0000259" key="5">
    <source>
        <dbReference type="Pfam" id="PF04542"/>
    </source>
</evidence>
<dbReference type="PANTHER" id="PTHR43133:SF46">
    <property type="entry name" value="RNA POLYMERASE SIGMA-70 FACTOR ECF SUBFAMILY"/>
    <property type="match status" value="1"/>
</dbReference>
<dbReference type="Proteomes" id="UP000036958">
    <property type="component" value="Unassembled WGS sequence"/>
</dbReference>
<proteinExistence type="inferred from homology"/>
<keyword evidence="4" id="KW-0804">Transcription</keyword>
<dbReference type="GO" id="GO:0006352">
    <property type="term" value="P:DNA-templated transcription initiation"/>
    <property type="evidence" value="ECO:0007669"/>
    <property type="project" value="InterPro"/>
</dbReference>
<gene>
    <name evidence="7" type="ORF">NC99_22600</name>
</gene>
<dbReference type="InterPro" id="IPR013324">
    <property type="entry name" value="RNA_pol_sigma_r3/r4-like"/>
</dbReference>
<dbReference type="Gene3D" id="1.10.10.10">
    <property type="entry name" value="Winged helix-like DNA-binding domain superfamily/Winged helix DNA-binding domain"/>
    <property type="match status" value="1"/>
</dbReference>
<reference evidence="8" key="1">
    <citation type="submission" date="2015-07" db="EMBL/GenBank/DDBJ databases">
        <title>Genome sequencing of Sunxiuqinia dokdonensis strain SK.</title>
        <authorList>
            <person name="Ahn S."/>
            <person name="Kim B.-C."/>
        </authorList>
    </citation>
    <scope>NUCLEOTIDE SEQUENCE [LARGE SCALE GENOMIC DNA]</scope>
    <source>
        <strain evidence="8">SK</strain>
    </source>
</reference>
<evidence type="ECO:0000256" key="4">
    <source>
        <dbReference type="ARBA" id="ARBA00023163"/>
    </source>
</evidence>
<dbReference type="InterPro" id="IPR039425">
    <property type="entry name" value="RNA_pol_sigma-70-like"/>
</dbReference>
<dbReference type="InterPro" id="IPR013325">
    <property type="entry name" value="RNA_pol_sigma_r2"/>
</dbReference>
<dbReference type="GO" id="GO:0016987">
    <property type="term" value="F:sigma factor activity"/>
    <property type="evidence" value="ECO:0007669"/>
    <property type="project" value="UniProtKB-KW"/>
</dbReference>
<dbReference type="PANTHER" id="PTHR43133">
    <property type="entry name" value="RNA POLYMERASE ECF-TYPE SIGMA FACTO"/>
    <property type="match status" value="1"/>
</dbReference>
<comment type="similarity">
    <text evidence="1">Belongs to the sigma-70 factor family. ECF subfamily.</text>
</comment>
<dbReference type="Pfam" id="PF04542">
    <property type="entry name" value="Sigma70_r2"/>
    <property type="match status" value="1"/>
</dbReference>
<dbReference type="InterPro" id="IPR007627">
    <property type="entry name" value="RNA_pol_sigma70_r2"/>
</dbReference>
<protein>
    <recommendedName>
        <fullName evidence="9">RNA polymerase sigma-70 factor</fullName>
    </recommendedName>
</protein>
<dbReference type="NCBIfam" id="TIGR02937">
    <property type="entry name" value="sigma70-ECF"/>
    <property type="match status" value="1"/>
</dbReference>
<dbReference type="SUPFAM" id="SSF88946">
    <property type="entry name" value="Sigma2 domain of RNA polymerase sigma factors"/>
    <property type="match status" value="1"/>
</dbReference>
<evidence type="ECO:0000313" key="7">
    <source>
        <dbReference type="EMBL" id="KOH44948.1"/>
    </source>
</evidence>
<evidence type="ECO:0000256" key="2">
    <source>
        <dbReference type="ARBA" id="ARBA00023015"/>
    </source>
</evidence>
<organism evidence="7 8">
    <name type="scientific">Sunxiuqinia dokdonensis</name>
    <dbReference type="NCBI Taxonomy" id="1409788"/>
    <lineage>
        <taxon>Bacteria</taxon>
        <taxon>Pseudomonadati</taxon>
        <taxon>Bacteroidota</taxon>
        <taxon>Bacteroidia</taxon>
        <taxon>Marinilabiliales</taxon>
        <taxon>Prolixibacteraceae</taxon>
        <taxon>Sunxiuqinia</taxon>
    </lineage>
</organism>
<dbReference type="STRING" id="1409788.NC99_22600"/>
<dbReference type="Pfam" id="PF08281">
    <property type="entry name" value="Sigma70_r4_2"/>
    <property type="match status" value="1"/>
</dbReference>
<dbReference type="SUPFAM" id="SSF88659">
    <property type="entry name" value="Sigma3 and sigma4 domains of RNA polymerase sigma factors"/>
    <property type="match status" value="1"/>
</dbReference>
<dbReference type="InterPro" id="IPR036388">
    <property type="entry name" value="WH-like_DNA-bd_sf"/>
</dbReference>
<dbReference type="RefSeq" id="WP_053183349.1">
    <property type="nucleotide sequence ID" value="NZ_LGIA01000150.1"/>
</dbReference>
<dbReference type="OrthoDB" id="1453134at2"/>
<dbReference type="InterPro" id="IPR014327">
    <property type="entry name" value="RNA_pol_sigma70_bacteroid"/>
</dbReference>
<dbReference type="InterPro" id="IPR014284">
    <property type="entry name" value="RNA_pol_sigma-70_dom"/>
</dbReference>
<evidence type="ECO:0000259" key="6">
    <source>
        <dbReference type="Pfam" id="PF08281"/>
    </source>
</evidence>
<feature type="domain" description="RNA polymerase sigma-70 region 2" evidence="5">
    <location>
        <begin position="15"/>
        <end position="80"/>
    </location>
</feature>
<name>A0A0L8V9B3_9BACT</name>
<dbReference type="AlphaFoldDB" id="A0A0L8V9B3"/>
<evidence type="ECO:0000256" key="3">
    <source>
        <dbReference type="ARBA" id="ARBA00023082"/>
    </source>
</evidence>
<dbReference type="EMBL" id="LGIA01000150">
    <property type="protein sequence ID" value="KOH44948.1"/>
    <property type="molecule type" value="Genomic_DNA"/>
</dbReference>
<accession>A0A0L8V9B3</accession>
<dbReference type="GO" id="GO:0003677">
    <property type="term" value="F:DNA binding"/>
    <property type="evidence" value="ECO:0007669"/>
    <property type="project" value="InterPro"/>
</dbReference>
<dbReference type="InterPro" id="IPR013249">
    <property type="entry name" value="RNA_pol_sigma70_r4_t2"/>
</dbReference>
<sequence>MNVSLENVKAFELFFKRNYHLSCLVALRYVKSPEVAEDIVQETFLYLWQKRAELKITRNLKSYLLNAVKNRSINYLQRERQFDELTDSGFLVSFDEESEAQHAEDELAVQIASSIEFLPSQCKKIFLLAYQDNLTYSEIATTLSLSKNTVKTQMGIAYKILRTQLKSFVFSLFYFFNLKKC</sequence>
<feature type="domain" description="RNA polymerase sigma factor 70 region 4 type 2" evidence="6">
    <location>
        <begin position="111"/>
        <end position="154"/>
    </location>
</feature>
<comment type="caution">
    <text evidence="7">The sequence shown here is derived from an EMBL/GenBank/DDBJ whole genome shotgun (WGS) entry which is preliminary data.</text>
</comment>
<dbReference type="NCBIfam" id="TIGR02985">
    <property type="entry name" value="Sig70_bacteroi1"/>
    <property type="match status" value="1"/>
</dbReference>